<keyword evidence="2" id="KW-1185">Reference proteome</keyword>
<protein>
    <recommendedName>
        <fullName evidence="3">Restriction alleviation protein, Lar family</fullName>
    </recommendedName>
</protein>
<evidence type="ECO:0008006" key="3">
    <source>
        <dbReference type="Google" id="ProtNLM"/>
    </source>
</evidence>
<reference evidence="1" key="1">
    <citation type="submission" date="2023-06" db="EMBL/GenBank/DDBJ databases">
        <authorList>
            <person name="Zeman M."/>
            <person name="Kubasova T."/>
            <person name="Jahodarova E."/>
            <person name="Nykrynova M."/>
            <person name="Rychlik I."/>
        </authorList>
    </citation>
    <scope>NUCLEOTIDE SEQUENCE</scope>
    <source>
        <strain evidence="1">176_SSukc20</strain>
    </source>
</reference>
<name>A0ABT7XFP6_9ACTN</name>
<accession>A0ABT7XFP6</accession>
<dbReference type="Proteomes" id="UP001168435">
    <property type="component" value="Unassembled WGS sequence"/>
</dbReference>
<comment type="caution">
    <text evidence="1">The sequence shown here is derived from an EMBL/GenBank/DDBJ whole genome shotgun (WGS) entry which is preliminary data.</text>
</comment>
<dbReference type="EMBL" id="JAUEIQ010000007">
    <property type="protein sequence ID" value="MDN0064239.1"/>
    <property type="molecule type" value="Genomic_DNA"/>
</dbReference>
<organism evidence="1 2">
    <name type="scientific">Collinsella ihumii</name>
    <dbReference type="NCBI Taxonomy" id="1720204"/>
    <lineage>
        <taxon>Bacteria</taxon>
        <taxon>Bacillati</taxon>
        <taxon>Actinomycetota</taxon>
        <taxon>Coriobacteriia</taxon>
        <taxon>Coriobacteriales</taxon>
        <taxon>Coriobacteriaceae</taxon>
        <taxon>Collinsella</taxon>
    </lineage>
</organism>
<proteinExistence type="predicted"/>
<evidence type="ECO:0000313" key="1">
    <source>
        <dbReference type="EMBL" id="MDN0064239.1"/>
    </source>
</evidence>
<dbReference type="RefSeq" id="WP_087200660.1">
    <property type="nucleotide sequence ID" value="NZ_JAUEIM010000020.1"/>
</dbReference>
<sequence length="60" mass="6707">MRGRFLELSDMPPCRACGCAPVEKRTGMDVTRLQCPKCGIRTGGSTNEQAKFVTWKKVME</sequence>
<reference evidence="1" key="2">
    <citation type="submission" date="2024-05" db="EMBL/GenBank/DDBJ databases">
        <title>Identification and characterization of horizontal gene transfer across gut microbiota members of farm animals based on homology search.</title>
        <authorList>
            <person name="Schwarzerova J."/>
            <person name="Nykrynova M."/>
            <person name="Jureckova K."/>
            <person name="Cejkova D."/>
            <person name="Rychlik I."/>
        </authorList>
    </citation>
    <scope>NUCLEOTIDE SEQUENCE</scope>
    <source>
        <strain evidence="1">176_SSukc20</strain>
    </source>
</reference>
<evidence type="ECO:0000313" key="2">
    <source>
        <dbReference type="Proteomes" id="UP001168435"/>
    </source>
</evidence>
<gene>
    <name evidence="1" type="ORF">QVN30_07950</name>
</gene>